<organism evidence="1 2">
    <name type="scientific">Mariniblastus fucicola</name>
    <dbReference type="NCBI Taxonomy" id="980251"/>
    <lineage>
        <taxon>Bacteria</taxon>
        <taxon>Pseudomonadati</taxon>
        <taxon>Planctomycetota</taxon>
        <taxon>Planctomycetia</taxon>
        <taxon>Pirellulales</taxon>
        <taxon>Pirellulaceae</taxon>
        <taxon>Mariniblastus</taxon>
    </lineage>
</organism>
<dbReference type="AlphaFoldDB" id="A0A5B9P3H1"/>
<dbReference type="STRING" id="980251.GCA_001642875_02912"/>
<dbReference type="KEGG" id="mff:MFFC18_07890"/>
<dbReference type="EMBL" id="CP042912">
    <property type="protein sequence ID" value="QEG20938.1"/>
    <property type="molecule type" value="Genomic_DNA"/>
</dbReference>
<dbReference type="Proteomes" id="UP000322214">
    <property type="component" value="Chromosome"/>
</dbReference>
<reference evidence="1 2" key="1">
    <citation type="submission" date="2019-08" db="EMBL/GenBank/DDBJ databases">
        <title>Deep-cultivation of Planctomycetes and their phenomic and genomic characterization uncovers novel biology.</title>
        <authorList>
            <person name="Wiegand S."/>
            <person name="Jogler M."/>
            <person name="Boedeker C."/>
            <person name="Pinto D."/>
            <person name="Vollmers J."/>
            <person name="Rivas-Marin E."/>
            <person name="Kohn T."/>
            <person name="Peeters S.H."/>
            <person name="Heuer A."/>
            <person name="Rast P."/>
            <person name="Oberbeckmann S."/>
            <person name="Bunk B."/>
            <person name="Jeske O."/>
            <person name="Meyerdierks A."/>
            <person name="Storesund J.E."/>
            <person name="Kallscheuer N."/>
            <person name="Luecker S."/>
            <person name="Lage O.M."/>
            <person name="Pohl T."/>
            <person name="Merkel B.J."/>
            <person name="Hornburger P."/>
            <person name="Mueller R.-W."/>
            <person name="Bruemmer F."/>
            <person name="Labrenz M."/>
            <person name="Spormann A.M."/>
            <person name="Op den Camp H."/>
            <person name="Overmann J."/>
            <person name="Amann R."/>
            <person name="Jetten M.S.M."/>
            <person name="Mascher T."/>
            <person name="Medema M.H."/>
            <person name="Devos D.P."/>
            <person name="Kaster A.-K."/>
            <person name="Ovreas L."/>
            <person name="Rohde M."/>
            <person name="Galperin M.Y."/>
            <person name="Jogler C."/>
        </authorList>
    </citation>
    <scope>NUCLEOTIDE SEQUENCE [LARGE SCALE GENOMIC DNA]</scope>
    <source>
        <strain evidence="1 2">FC18</strain>
    </source>
</reference>
<keyword evidence="2" id="KW-1185">Reference proteome</keyword>
<evidence type="ECO:0008006" key="3">
    <source>
        <dbReference type="Google" id="ProtNLM"/>
    </source>
</evidence>
<evidence type="ECO:0000313" key="1">
    <source>
        <dbReference type="EMBL" id="QEG20938.1"/>
    </source>
</evidence>
<accession>A0A5B9P3H1</accession>
<sequence length="113" mass="12220">MIVLISEDLMMSSTVSAAVRAEGGTFRFVASVERANVKLEGNNCELLLVDLQAKDLDWDALAELVARVPRAVAYAQHVNVDLLRRGRELAFESVLTRGQLHAGIAEVVTGAAE</sequence>
<gene>
    <name evidence="1" type="ORF">MFFC18_07890</name>
</gene>
<proteinExistence type="predicted"/>
<evidence type="ECO:0000313" key="2">
    <source>
        <dbReference type="Proteomes" id="UP000322214"/>
    </source>
</evidence>
<name>A0A5B9P3H1_9BACT</name>
<dbReference type="RefSeq" id="WP_075085134.1">
    <property type="nucleotide sequence ID" value="NZ_CP042912.1"/>
</dbReference>
<protein>
    <recommendedName>
        <fullName evidence="3">Response regulatory domain-containing protein</fullName>
    </recommendedName>
</protein>